<gene>
    <name evidence="1" type="ORF">PCA20602_05093</name>
</gene>
<organism evidence="1 2">
    <name type="scientific">Pandoraea capi</name>
    <dbReference type="NCBI Taxonomy" id="2508286"/>
    <lineage>
        <taxon>Bacteria</taxon>
        <taxon>Pseudomonadati</taxon>
        <taxon>Pseudomonadota</taxon>
        <taxon>Betaproteobacteria</taxon>
        <taxon>Burkholderiales</taxon>
        <taxon>Burkholderiaceae</taxon>
        <taxon>Pandoraea</taxon>
    </lineage>
</organism>
<dbReference type="EMBL" id="CABPRV010000020">
    <property type="protein sequence ID" value="VVE56326.1"/>
    <property type="molecule type" value="Genomic_DNA"/>
</dbReference>
<accession>A0ABY6WCM7</accession>
<dbReference type="RefSeq" id="WP_150723548.1">
    <property type="nucleotide sequence ID" value="NZ_CABPRV010000020.1"/>
</dbReference>
<sequence length="218" mass="24776">MSQVTLDEQRAQIVAAAENGNTLVMHTVVKIPAATVYTVSLDFQAFVTLLVHSKPTAMYLVAVTFAPQEDLESWWDIDEDDEDDNALMLDAEVKQFIREMGHVGEIGSLMASFVVDGVLHTLYADAVWYTELKKQAEELKSHVYVALERKDDEENKKMKALVREHAKALCEHPKFTEGRPSKEKRTYLAESLFPDLETYLIYRVVDEASNMAWLMSSK</sequence>
<keyword evidence="2" id="KW-1185">Reference proteome</keyword>
<name>A0ABY6WCM7_9BURK</name>
<proteinExistence type="predicted"/>
<comment type="caution">
    <text evidence="1">The sequence shown here is derived from an EMBL/GenBank/DDBJ whole genome shotgun (WGS) entry which is preliminary data.</text>
</comment>
<dbReference type="Proteomes" id="UP000366065">
    <property type="component" value="Unassembled WGS sequence"/>
</dbReference>
<evidence type="ECO:0000313" key="1">
    <source>
        <dbReference type="EMBL" id="VVE56326.1"/>
    </source>
</evidence>
<evidence type="ECO:0000313" key="2">
    <source>
        <dbReference type="Proteomes" id="UP000366065"/>
    </source>
</evidence>
<reference evidence="1 2" key="1">
    <citation type="submission" date="2019-08" db="EMBL/GenBank/DDBJ databases">
        <authorList>
            <person name="Peeters C."/>
        </authorList>
    </citation>
    <scope>NUCLEOTIDE SEQUENCE [LARGE SCALE GENOMIC DNA]</scope>
    <source>
        <strain evidence="1 2">LMG 20602</strain>
    </source>
</reference>
<protein>
    <submittedName>
        <fullName evidence="1">Uncharacterized protein</fullName>
    </submittedName>
</protein>